<dbReference type="Gene3D" id="3.30.160.60">
    <property type="entry name" value="Classic Zinc Finger"/>
    <property type="match status" value="2"/>
</dbReference>
<name>A0A2J6T964_9HELO</name>
<dbReference type="OrthoDB" id="8922241at2759"/>
<keyword evidence="12" id="KW-1185">Reference proteome</keyword>
<evidence type="ECO:0000256" key="3">
    <source>
        <dbReference type="ARBA" id="ARBA00022771"/>
    </source>
</evidence>
<evidence type="ECO:0000256" key="7">
    <source>
        <dbReference type="ARBA" id="ARBA00023242"/>
    </source>
</evidence>
<dbReference type="InterPro" id="IPR051061">
    <property type="entry name" value="Zinc_finger_trans_reg"/>
</dbReference>
<dbReference type="GO" id="GO:0008270">
    <property type="term" value="F:zinc ion binding"/>
    <property type="evidence" value="ECO:0007669"/>
    <property type="project" value="UniProtKB-KW"/>
</dbReference>
<evidence type="ECO:0000259" key="10">
    <source>
        <dbReference type="PROSITE" id="PS50157"/>
    </source>
</evidence>
<dbReference type="EMBL" id="KZ613816">
    <property type="protein sequence ID" value="PMD59493.1"/>
    <property type="molecule type" value="Genomic_DNA"/>
</dbReference>
<protein>
    <recommendedName>
        <fullName evidence="10">C2H2-type domain-containing protein</fullName>
    </recommendedName>
</protein>
<accession>A0A2J6T964</accession>
<dbReference type="PROSITE" id="PS50157">
    <property type="entry name" value="ZINC_FINGER_C2H2_2"/>
    <property type="match status" value="1"/>
</dbReference>
<dbReference type="AlphaFoldDB" id="A0A2J6T964"/>
<dbReference type="SMART" id="SM00355">
    <property type="entry name" value="ZnF_C2H2"/>
    <property type="match status" value="3"/>
</dbReference>
<gene>
    <name evidence="11" type="ORF">K444DRAFT_412886</name>
</gene>
<keyword evidence="5" id="KW-0805">Transcription regulation</keyword>
<evidence type="ECO:0000256" key="5">
    <source>
        <dbReference type="ARBA" id="ARBA00023015"/>
    </source>
</evidence>
<dbReference type="STRING" id="1095630.A0A2J6T964"/>
<evidence type="ECO:0000256" key="2">
    <source>
        <dbReference type="ARBA" id="ARBA00022723"/>
    </source>
</evidence>
<evidence type="ECO:0000313" key="11">
    <source>
        <dbReference type="EMBL" id="PMD59493.1"/>
    </source>
</evidence>
<evidence type="ECO:0000256" key="1">
    <source>
        <dbReference type="ARBA" id="ARBA00004123"/>
    </source>
</evidence>
<keyword evidence="3 8" id="KW-0863">Zinc-finger</keyword>
<dbReference type="PANTHER" id="PTHR46179:SF13">
    <property type="entry name" value="C2H2-TYPE DOMAIN-CONTAINING PROTEIN"/>
    <property type="match status" value="1"/>
</dbReference>
<proteinExistence type="predicted"/>
<evidence type="ECO:0000256" key="4">
    <source>
        <dbReference type="ARBA" id="ARBA00022833"/>
    </source>
</evidence>
<keyword evidence="7" id="KW-0539">Nucleus</keyword>
<dbReference type="Proteomes" id="UP000235371">
    <property type="component" value="Unassembled WGS sequence"/>
</dbReference>
<dbReference type="GO" id="GO:0005634">
    <property type="term" value="C:nucleus"/>
    <property type="evidence" value="ECO:0007669"/>
    <property type="project" value="UniProtKB-SubCell"/>
</dbReference>
<reference evidence="11 12" key="1">
    <citation type="submission" date="2016-04" db="EMBL/GenBank/DDBJ databases">
        <title>A degradative enzymes factory behind the ericoid mycorrhizal symbiosis.</title>
        <authorList>
            <consortium name="DOE Joint Genome Institute"/>
            <person name="Martino E."/>
            <person name="Morin E."/>
            <person name="Grelet G."/>
            <person name="Kuo A."/>
            <person name="Kohler A."/>
            <person name="Daghino S."/>
            <person name="Barry K."/>
            <person name="Choi C."/>
            <person name="Cichocki N."/>
            <person name="Clum A."/>
            <person name="Copeland A."/>
            <person name="Hainaut M."/>
            <person name="Haridas S."/>
            <person name="Labutti K."/>
            <person name="Lindquist E."/>
            <person name="Lipzen A."/>
            <person name="Khouja H.-R."/>
            <person name="Murat C."/>
            <person name="Ohm R."/>
            <person name="Olson A."/>
            <person name="Spatafora J."/>
            <person name="Veneault-Fourrey C."/>
            <person name="Henrissat B."/>
            <person name="Grigoriev I."/>
            <person name="Martin F."/>
            <person name="Perotto S."/>
        </authorList>
    </citation>
    <scope>NUCLEOTIDE SEQUENCE [LARGE SCALE GENOMIC DNA]</scope>
    <source>
        <strain evidence="11 12">E</strain>
    </source>
</reference>
<evidence type="ECO:0000256" key="8">
    <source>
        <dbReference type="PROSITE-ProRule" id="PRU00042"/>
    </source>
</evidence>
<feature type="compositionally biased region" description="Low complexity" evidence="9">
    <location>
        <begin position="17"/>
        <end position="29"/>
    </location>
</feature>
<dbReference type="InParanoid" id="A0A2J6T964"/>
<evidence type="ECO:0000313" key="12">
    <source>
        <dbReference type="Proteomes" id="UP000235371"/>
    </source>
</evidence>
<evidence type="ECO:0000256" key="9">
    <source>
        <dbReference type="SAM" id="MobiDB-lite"/>
    </source>
</evidence>
<dbReference type="InterPro" id="IPR013087">
    <property type="entry name" value="Znf_C2H2_type"/>
</dbReference>
<feature type="region of interest" description="Disordered" evidence="9">
    <location>
        <begin position="1"/>
        <end position="50"/>
    </location>
</feature>
<dbReference type="GeneID" id="36580706"/>
<evidence type="ECO:0000256" key="6">
    <source>
        <dbReference type="ARBA" id="ARBA00023163"/>
    </source>
</evidence>
<organism evidence="11 12">
    <name type="scientific">Hyaloscypha bicolor E</name>
    <dbReference type="NCBI Taxonomy" id="1095630"/>
    <lineage>
        <taxon>Eukaryota</taxon>
        <taxon>Fungi</taxon>
        <taxon>Dikarya</taxon>
        <taxon>Ascomycota</taxon>
        <taxon>Pezizomycotina</taxon>
        <taxon>Leotiomycetes</taxon>
        <taxon>Helotiales</taxon>
        <taxon>Hyaloscyphaceae</taxon>
        <taxon>Hyaloscypha</taxon>
        <taxon>Hyaloscypha bicolor</taxon>
    </lineage>
</organism>
<keyword evidence="2" id="KW-0479">Metal-binding</keyword>
<dbReference type="PROSITE" id="PS00028">
    <property type="entry name" value="ZINC_FINGER_C2H2_1"/>
    <property type="match status" value="1"/>
</dbReference>
<keyword evidence="6" id="KW-0804">Transcription</keyword>
<dbReference type="PANTHER" id="PTHR46179">
    <property type="entry name" value="ZINC FINGER PROTEIN"/>
    <property type="match status" value="1"/>
</dbReference>
<dbReference type="RefSeq" id="XP_024736397.1">
    <property type="nucleotide sequence ID" value="XM_024872626.1"/>
</dbReference>
<sequence length="152" mass="17012">MELEISEEGAQVPIGAPSTSTIPSPSSTSYDMNPSKSHDTESSQELASPALKATPSGDKWLCEFTNCGKCFSHRHKLNRHRKYHLKPYRCLDPSCSTRGIAFSLNKDLARHHSQHSGQRLYCPHRGCSYAFGGGENGFSRKDNLKRHIKTRH</sequence>
<comment type="subcellular location">
    <subcellularLocation>
        <location evidence="1">Nucleus</location>
    </subcellularLocation>
</comment>
<feature type="domain" description="C2H2-type" evidence="10">
    <location>
        <begin position="60"/>
        <end position="84"/>
    </location>
</feature>
<keyword evidence="4" id="KW-0862">Zinc</keyword>
<dbReference type="GO" id="GO:0006357">
    <property type="term" value="P:regulation of transcription by RNA polymerase II"/>
    <property type="evidence" value="ECO:0007669"/>
    <property type="project" value="TreeGrafter"/>
</dbReference>